<feature type="region of interest" description="Disordered" evidence="1">
    <location>
        <begin position="1"/>
        <end position="26"/>
    </location>
</feature>
<dbReference type="OrthoDB" id="159783at2157"/>
<proteinExistence type="predicted"/>
<name>A0A1H6G220_9EURY</name>
<dbReference type="Proteomes" id="UP000199112">
    <property type="component" value="Unassembled WGS sequence"/>
</dbReference>
<accession>A0A1H6G220</accession>
<dbReference type="RefSeq" id="WP_175459763.1">
    <property type="nucleotide sequence ID" value="NZ_FNWL01000003.1"/>
</dbReference>
<gene>
    <name evidence="2" type="ORF">SAMN04487967_3008</name>
</gene>
<feature type="compositionally biased region" description="Basic and acidic residues" evidence="1">
    <location>
        <begin position="1"/>
        <end position="11"/>
    </location>
</feature>
<evidence type="ECO:0000313" key="3">
    <source>
        <dbReference type="Proteomes" id="UP000199112"/>
    </source>
</evidence>
<organism evidence="2 3">
    <name type="scientific">Natronorubrum sediminis</name>
    <dbReference type="NCBI Taxonomy" id="640943"/>
    <lineage>
        <taxon>Archaea</taxon>
        <taxon>Methanobacteriati</taxon>
        <taxon>Methanobacteriota</taxon>
        <taxon>Stenosarchaea group</taxon>
        <taxon>Halobacteria</taxon>
        <taxon>Halobacteriales</taxon>
        <taxon>Natrialbaceae</taxon>
        <taxon>Natronorubrum</taxon>
    </lineage>
</organism>
<protein>
    <submittedName>
        <fullName evidence="2">Uncharacterized protein</fullName>
    </submittedName>
</protein>
<dbReference type="EMBL" id="FNWL01000003">
    <property type="protein sequence ID" value="SEH17141.1"/>
    <property type="molecule type" value="Genomic_DNA"/>
</dbReference>
<keyword evidence="3" id="KW-1185">Reference proteome</keyword>
<dbReference type="AlphaFoldDB" id="A0A1H6G220"/>
<reference evidence="3" key="1">
    <citation type="submission" date="2016-10" db="EMBL/GenBank/DDBJ databases">
        <authorList>
            <person name="Varghese N."/>
            <person name="Submissions S."/>
        </authorList>
    </citation>
    <scope>NUCLEOTIDE SEQUENCE [LARGE SCALE GENOMIC DNA]</scope>
    <source>
        <strain evidence="3">CGMCC 1.8981</strain>
    </source>
</reference>
<evidence type="ECO:0000256" key="1">
    <source>
        <dbReference type="SAM" id="MobiDB-lite"/>
    </source>
</evidence>
<evidence type="ECO:0000313" key="2">
    <source>
        <dbReference type="EMBL" id="SEH17141.1"/>
    </source>
</evidence>
<sequence length="58" mass="6721">MLESRDDDRFRPTPVQEEWNPQSMDGVVGVRIEADPDGESSSTEWLWSSRWLDAVAKR</sequence>